<comment type="caution">
    <text evidence="3">The sequence shown here is derived from an EMBL/GenBank/DDBJ whole genome shotgun (WGS) entry which is preliminary data.</text>
</comment>
<dbReference type="AlphaFoldDB" id="A0A6I5N2G0"/>
<dbReference type="PANTHER" id="PTHR12526">
    <property type="entry name" value="GLYCOSYLTRANSFERASE"/>
    <property type="match status" value="1"/>
</dbReference>
<dbReference type="Pfam" id="PF00534">
    <property type="entry name" value="Glycos_transf_1"/>
    <property type="match status" value="1"/>
</dbReference>
<keyword evidence="1 3" id="KW-0808">Transferase</keyword>
<dbReference type="EMBL" id="VYSG01000003">
    <property type="protein sequence ID" value="NEG70365.1"/>
    <property type="molecule type" value="Genomic_DNA"/>
</dbReference>
<evidence type="ECO:0000256" key="1">
    <source>
        <dbReference type="ARBA" id="ARBA00022679"/>
    </source>
</evidence>
<keyword evidence="4" id="KW-1185">Reference proteome</keyword>
<feature type="domain" description="Glycosyl transferase family 1" evidence="2">
    <location>
        <begin position="234"/>
        <end position="410"/>
    </location>
</feature>
<dbReference type="CDD" id="cd03801">
    <property type="entry name" value="GT4_PimA-like"/>
    <property type="match status" value="1"/>
</dbReference>
<dbReference type="RefSeq" id="WP_163227960.1">
    <property type="nucleotide sequence ID" value="NZ_VYSG01000003.1"/>
</dbReference>
<sequence length="430" mass="48413">MKTRDHQMGTLPQVALITGGTLPVPNVQGGAIESLDMLLIEENEKQAVCHFTVFSVWNPAIEQFLRDRGPYRHTSFVFIKTPRLFHVGDHVMYRLAKAAHRANLMGYKYILQRLWFLRQVSLHLARANAEFHKVIIENSAASFRIFKRHGNGAQYLGNTYFHLHNEVFHAFGCLRELQEIRKVLGVSKYITDNFHNYLLSQGGRGLLEKQRGVCHNGIDTAGFGTAKAIREARNLRARHGIAEDELVFFFAGRLTEDKGAKELVEAFIEVARSVPEARLVVAGAFFFDTSMSSAYQEELRKLASNPQVRNRITFTGYIDHDDIPAAYAMADICVMPSTWQEPAGLTIIESLAAGKPLITTRSGGIPEYVDDSSAILIDCNDDLRSSLTDAMLRLATDPDFRTRLGRRGKTRASRYSAAAYYRRIIDSVLE</sequence>
<reference evidence="3 4" key="1">
    <citation type="submission" date="2019-09" db="EMBL/GenBank/DDBJ databases">
        <title>Phylogenetic characterization of a novel taxon of the genus Bifidobacterium: Bifidobacterium choloepi sp. nov.</title>
        <authorList>
            <person name="Modesto M."/>
            <person name="Satti M."/>
        </authorList>
    </citation>
    <scope>NUCLEOTIDE SEQUENCE [LARGE SCALE GENOMIC DNA]</scope>
    <source>
        <strain evidence="3 4">BRDM6</strain>
    </source>
</reference>
<organism evidence="3 4">
    <name type="scientific">Bifidobacterium choloepi</name>
    <dbReference type="NCBI Taxonomy" id="2614131"/>
    <lineage>
        <taxon>Bacteria</taxon>
        <taxon>Bacillati</taxon>
        <taxon>Actinomycetota</taxon>
        <taxon>Actinomycetes</taxon>
        <taxon>Bifidobacteriales</taxon>
        <taxon>Bifidobacteriaceae</taxon>
        <taxon>Bifidobacterium</taxon>
    </lineage>
</organism>
<protein>
    <submittedName>
        <fullName evidence="3">Glycosyltransferase family 4 protein</fullName>
    </submittedName>
</protein>
<accession>A0A6I5N2G0</accession>
<name>A0A6I5N2G0_9BIFI</name>
<evidence type="ECO:0000313" key="4">
    <source>
        <dbReference type="Proteomes" id="UP000469292"/>
    </source>
</evidence>
<dbReference type="Proteomes" id="UP000469292">
    <property type="component" value="Unassembled WGS sequence"/>
</dbReference>
<dbReference type="SUPFAM" id="SSF53756">
    <property type="entry name" value="UDP-Glycosyltransferase/glycogen phosphorylase"/>
    <property type="match status" value="1"/>
</dbReference>
<evidence type="ECO:0000313" key="3">
    <source>
        <dbReference type="EMBL" id="NEG70365.1"/>
    </source>
</evidence>
<dbReference type="InterPro" id="IPR001296">
    <property type="entry name" value="Glyco_trans_1"/>
</dbReference>
<dbReference type="GO" id="GO:0016757">
    <property type="term" value="F:glycosyltransferase activity"/>
    <property type="evidence" value="ECO:0007669"/>
    <property type="project" value="InterPro"/>
</dbReference>
<gene>
    <name evidence="3" type="ORF">F6S87_07120</name>
</gene>
<evidence type="ECO:0000259" key="2">
    <source>
        <dbReference type="Pfam" id="PF00534"/>
    </source>
</evidence>
<dbReference type="Gene3D" id="3.40.50.2000">
    <property type="entry name" value="Glycogen Phosphorylase B"/>
    <property type="match status" value="2"/>
</dbReference>
<proteinExistence type="predicted"/>